<evidence type="ECO:0000256" key="6">
    <source>
        <dbReference type="ARBA" id="ARBA00022741"/>
    </source>
</evidence>
<evidence type="ECO:0000256" key="4">
    <source>
        <dbReference type="ARBA" id="ARBA00022490"/>
    </source>
</evidence>
<dbReference type="EC" id="5.6.2.-" evidence="16"/>
<keyword evidence="11 16" id="KW-0799">Topoisomerase</keyword>
<keyword evidence="9 16" id="KW-0067">ATP-binding</keyword>
<dbReference type="Pfam" id="PF00270">
    <property type="entry name" value="DEAD"/>
    <property type="match status" value="1"/>
</dbReference>
<dbReference type="SMART" id="SM00493">
    <property type="entry name" value="TOPRIM"/>
    <property type="match status" value="1"/>
</dbReference>
<dbReference type="Gene3D" id="1.10.460.10">
    <property type="entry name" value="Topoisomerase I, domain 2"/>
    <property type="match status" value="1"/>
</dbReference>
<comment type="cofactor">
    <cofactor evidence="1">
        <name>Mg(2+)</name>
        <dbReference type="ChEBI" id="CHEBI:18420"/>
    </cofactor>
</comment>
<dbReference type="SUPFAM" id="SSF52540">
    <property type="entry name" value="P-loop containing nucleoside triphosphate hydrolases"/>
    <property type="match status" value="2"/>
</dbReference>
<dbReference type="SUPFAM" id="SSF56712">
    <property type="entry name" value="Prokaryotic type I DNA topoisomerase"/>
    <property type="match status" value="1"/>
</dbReference>
<evidence type="ECO:0000256" key="1">
    <source>
        <dbReference type="ARBA" id="ARBA00001946"/>
    </source>
</evidence>
<feature type="active site" description="O-(5'-phospho-DNA)-tyrosine intermediate" evidence="16">
    <location>
        <position position="944"/>
    </location>
</feature>
<dbReference type="InterPro" id="IPR013497">
    <property type="entry name" value="Topo_IA_cen"/>
</dbReference>
<dbReference type="GO" id="GO:0005737">
    <property type="term" value="C:cytoplasm"/>
    <property type="evidence" value="ECO:0007669"/>
    <property type="project" value="UniProtKB-SubCell"/>
</dbReference>
<dbReference type="HAMAP" id="MF_01125">
    <property type="entry name" value="Reverse_gyrase"/>
    <property type="match status" value="1"/>
</dbReference>
<dbReference type="PROSITE" id="PS52036">
    <property type="entry name" value="ZF_RG_N"/>
    <property type="match status" value="1"/>
</dbReference>
<keyword evidence="12 16" id="KW-0238">DNA-binding</keyword>
<organism evidence="22">
    <name type="scientific">Fervidobacterium thailandense</name>
    <dbReference type="NCBI Taxonomy" id="1008305"/>
    <lineage>
        <taxon>Bacteria</taxon>
        <taxon>Thermotogati</taxon>
        <taxon>Thermotogota</taxon>
        <taxon>Thermotogae</taxon>
        <taxon>Thermotogales</taxon>
        <taxon>Fervidobacteriaceae</taxon>
        <taxon>Fervidobacterium</taxon>
    </lineage>
</organism>
<dbReference type="Pfam" id="PF01751">
    <property type="entry name" value="Toprim"/>
    <property type="match status" value="1"/>
</dbReference>
<dbReference type="GO" id="GO:0008270">
    <property type="term" value="F:zinc ion binding"/>
    <property type="evidence" value="ECO:0007669"/>
    <property type="project" value="UniProtKB-UniRule"/>
</dbReference>
<keyword evidence="4 16" id="KW-0963">Cytoplasm</keyword>
<dbReference type="GO" id="GO:0016787">
    <property type="term" value="F:hydrolase activity"/>
    <property type="evidence" value="ECO:0007669"/>
    <property type="project" value="UniProtKB-KW"/>
</dbReference>
<evidence type="ECO:0000256" key="11">
    <source>
        <dbReference type="ARBA" id="ARBA00023029"/>
    </source>
</evidence>
<evidence type="ECO:0000256" key="7">
    <source>
        <dbReference type="ARBA" id="ARBA00022771"/>
    </source>
</evidence>
<evidence type="ECO:0000256" key="15">
    <source>
        <dbReference type="ARBA" id="ARBA00049360"/>
    </source>
</evidence>
<evidence type="ECO:0000256" key="12">
    <source>
        <dbReference type="ARBA" id="ARBA00023125"/>
    </source>
</evidence>
<evidence type="ECO:0000256" key="3">
    <source>
        <dbReference type="ARBA" id="ARBA00011245"/>
    </source>
</evidence>
<feature type="domain" description="Helicase ATP-binding" evidence="19">
    <location>
        <begin position="89"/>
        <end position="320"/>
    </location>
</feature>
<dbReference type="InterPro" id="IPR011545">
    <property type="entry name" value="DEAD/DEAH_box_helicase_dom"/>
</dbReference>
<evidence type="ECO:0000256" key="16">
    <source>
        <dbReference type="HAMAP-Rule" id="MF_01125"/>
    </source>
</evidence>
<dbReference type="PRINTS" id="PR00417">
    <property type="entry name" value="PRTPISMRASEI"/>
</dbReference>
<feature type="domain" description="Toprim" evidence="18">
    <location>
        <begin position="624"/>
        <end position="787"/>
    </location>
</feature>
<evidence type="ECO:0000259" key="20">
    <source>
        <dbReference type="PROSITE" id="PS52036"/>
    </source>
</evidence>
<keyword evidence="6 16" id="KW-0547">Nucleotide-binding</keyword>
<dbReference type="Gene3D" id="3.40.50.300">
    <property type="entry name" value="P-loop containing nucleotide triphosphate hydrolases"/>
    <property type="match status" value="3"/>
</dbReference>
<dbReference type="InterPro" id="IPR013824">
    <property type="entry name" value="Topo_IA_cen_sub1"/>
</dbReference>
<accession>A0A7C4RV57</accession>
<dbReference type="CDD" id="cd18798">
    <property type="entry name" value="SF2_C_reverse_gyrase"/>
    <property type="match status" value="1"/>
</dbReference>
<dbReference type="InterPro" id="IPR005736">
    <property type="entry name" value="Reverse_gyrase"/>
</dbReference>
<dbReference type="Pfam" id="PF17915">
    <property type="entry name" value="zf_Rg"/>
    <property type="match status" value="1"/>
</dbReference>
<keyword evidence="13 16" id="KW-0413">Isomerase</keyword>
<evidence type="ECO:0000256" key="9">
    <source>
        <dbReference type="ARBA" id="ARBA00022840"/>
    </source>
</evidence>
<dbReference type="CDD" id="cd00186">
    <property type="entry name" value="TOP1Ac"/>
    <property type="match status" value="1"/>
</dbReference>
<keyword evidence="10" id="KW-0460">Magnesium</keyword>
<dbReference type="InterPro" id="IPR027417">
    <property type="entry name" value="P-loop_NTPase"/>
</dbReference>
<dbReference type="InterPro" id="IPR023405">
    <property type="entry name" value="Topo_IA_core_domain"/>
</dbReference>
<dbReference type="Gene3D" id="3.40.50.140">
    <property type="match status" value="1"/>
</dbReference>
<keyword evidence="7 16" id="KW-0863">Zinc-finger</keyword>
<evidence type="ECO:0000256" key="10">
    <source>
        <dbReference type="ARBA" id="ARBA00022842"/>
    </source>
</evidence>
<evidence type="ECO:0000256" key="17">
    <source>
        <dbReference type="RuleBase" id="RU004026"/>
    </source>
</evidence>
<gene>
    <name evidence="16 22" type="primary">rgy</name>
    <name evidence="22" type="ORF">ENT77_00705</name>
</gene>
<comment type="similarity">
    <text evidence="14 16">In the N-terminal section; belongs to the DEAD box helicase family. DDVD subfamily.</text>
</comment>
<comment type="subunit">
    <text evidence="3 16">Monomer.</text>
</comment>
<dbReference type="GO" id="GO:0160097">
    <property type="term" value="F:reverse gyrase activity"/>
    <property type="evidence" value="ECO:0007669"/>
    <property type="project" value="UniProtKB-UniRule"/>
</dbReference>
<dbReference type="PROSITE" id="PS52037">
    <property type="entry name" value="ZF_RG_C"/>
    <property type="match status" value="1"/>
</dbReference>
<dbReference type="PANTHER" id="PTHR43505:SF1">
    <property type="entry name" value="REVERSE GYRASE"/>
    <property type="match status" value="1"/>
</dbReference>
<comment type="cofactor">
    <cofactor evidence="16">
        <name>Zn(2+)</name>
        <dbReference type="ChEBI" id="CHEBI:29105"/>
    </cofactor>
    <text evidence="16">Binds 1 or 2 zinc ions per subunit.</text>
</comment>
<dbReference type="NCBIfam" id="TIGR01054">
    <property type="entry name" value="rgy"/>
    <property type="match status" value="1"/>
</dbReference>
<dbReference type="PROSITE" id="PS52039">
    <property type="entry name" value="TOPO_IA_2"/>
    <property type="match status" value="1"/>
</dbReference>
<evidence type="ECO:0000259" key="19">
    <source>
        <dbReference type="PROSITE" id="PS51192"/>
    </source>
</evidence>
<evidence type="ECO:0000256" key="8">
    <source>
        <dbReference type="ARBA" id="ARBA00022833"/>
    </source>
</evidence>
<comment type="function">
    <text evidence="17">Modifies the topological state of DNA by introducing positive supercoils in an ATP-dependent process, increasing the linking number in steps of +1. Binds to single-stranded DNA, transiently cleaves and then rejoins the ends, introducing a positive supercoil in the process. The scissile phosphodiester is attacked by the catalytic tyrosine of the enzyme, resulting in the formation of a DNA-(5'-phosphotyrosyl)-enzyme intermediate. Involved in rewinding DNA strands in regions of the chromosome that have opened up to allow replication, transcription, DNA repair and/or for DNA protection.</text>
</comment>
<dbReference type="GO" id="GO:0006265">
    <property type="term" value="P:DNA topological change"/>
    <property type="evidence" value="ECO:0007669"/>
    <property type="project" value="UniProtKB-UniRule"/>
</dbReference>
<dbReference type="AlphaFoldDB" id="A0A7C4RV57"/>
<dbReference type="SMART" id="SM00436">
    <property type="entry name" value="TOP1Bc"/>
    <property type="match status" value="1"/>
</dbReference>
<dbReference type="SMART" id="SM00437">
    <property type="entry name" value="TOP1Ac"/>
    <property type="match status" value="1"/>
</dbReference>
<dbReference type="CDD" id="cd03361">
    <property type="entry name" value="TOPRIM_TopoIA_RevGyr"/>
    <property type="match status" value="1"/>
</dbReference>
<comment type="catalytic activity">
    <reaction evidence="15 16 17">
        <text>ATP + H2O = ADP + phosphate + H(+)</text>
        <dbReference type="Rhea" id="RHEA:13065"/>
        <dbReference type="ChEBI" id="CHEBI:15377"/>
        <dbReference type="ChEBI" id="CHEBI:15378"/>
        <dbReference type="ChEBI" id="CHEBI:30616"/>
        <dbReference type="ChEBI" id="CHEBI:43474"/>
        <dbReference type="ChEBI" id="CHEBI:456216"/>
    </reaction>
</comment>
<comment type="function">
    <text evidence="16">Modifies the topological state of DNA by introducing positive supercoils in an ATP-dependent process, increasing the linking number in steps of +1. Binds to single-stranded DNA, transiently cleaves and then rejoins the ends, introducing a positive supercoil in the process. The scissile phosphodiester is attacked by the catalytic tyrosine of the enzyme, resulting in the formation of a DNA-(5'-phosphotyrosyl)-enzyme intermediate. Probably involved in rewinding DNA strands in regions of the chromosome that have opened up to allow replication, transcription, DNA repair and/or for DNA protection.</text>
</comment>
<proteinExistence type="inferred from homology"/>
<dbReference type="InterPro" id="IPR006171">
    <property type="entry name" value="TOPRIM_dom"/>
</dbReference>
<dbReference type="InterPro" id="IPR040569">
    <property type="entry name" value="Znf_Rg"/>
</dbReference>
<evidence type="ECO:0000256" key="5">
    <source>
        <dbReference type="ARBA" id="ARBA00022723"/>
    </source>
</evidence>
<dbReference type="InterPro" id="IPR003601">
    <property type="entry name" value="Topo_IA_2"/>
</dbReference>
<comment type="similarity">
    <text evidence="16">In the C-terminal section; belongs to the type IA topoisomerase family.</text>
</comment>
<dbReference type="GO" id="GO:0005524">
    <property type="term" value="F:ATP binding"/>
    <property type="evidence" value="ECO:0007669"/>
    <property type="project" value="UniProtKB-UniRule"/>
</dbReference>
<dbReference type="EMBL" id="DSZY01000005">
    <property type="protein sequence ID" value="HGU39713.1"/>
    <property type="molecule type" value="Genomic_DNA"/>
</dbReference>
<keyword evidence="5 16" id="KW-0479">Metal-binding</keyword>
<comment type="caution">
    <text evidence="22">The sequence shown here is derived from an EMBL/GenBank/DDBJ whole genome shotgun (WGS) entry which is preliminary data.</text>
</comment>
<feature type="domain" description="RG N-terminal-type" evidence="20">
    <location>
        <begin position="1"/>
        <end position="37"/>
    </location>
</feature>
<evidence type="ECO:0000256" key="14">
    <source>
        <dbReference type="ARBA" id="ARBA00043976"/>
    </source>
</evidence>
<dbReference type="InterPro" id="IPR014001">
    <property type="entry name" value="Helicase_ATP-bd"/>
</dbReference>
<dbReference type="PANTHER" id="PTHR43505">
    <property type="entry name" value="REVERSE GYRASE"/>
    <property type="match status" value="1"/>
</dbReference>
<dbReference type="InterPro" id="IPR034142">
    <property type="entry name" value="TOPRIM_RevGyr"/>
</dbReference>
<dbReference type="Pfam" id="PF01131">
    <property type="entry name" value="Topoisom_bac"/>
    <property type="match status" value="1"/>
</dbReference>
<evidence type="ECO:0000256" key="2">
    <source>
        <dbReference type="ARBA" id="ARBA00004496"/>
    </source>
</evidence>
<dbReference type="GO" id="GO:0003677">
    <property type="term" value="F:DNA binding"/>
    <property type="evidence" value="ECO:0007669"/>
    <property type="project" value="UniProtKB-UniRule"/>
</dbReference>
<sequence length="1205" mass="136797">MRALYLGLCPNCGGTISDERLSSGNLCEKCLPEPLENPSAERIARALEESGNIKDWARVVKLEKKCREAEEKFLRATGFSVWSAQRSWIKRVLKKQSFSIVAPTGMGKSVFGTFASLLMALENKRSYILVPTTTLVTQTLRRIQDFAVRLNADVPIVAYHSSMNSREKHTALEKINSGQYSVLITSTQFLAKNFELLSNQRFHFVFVDDVDAFLKASKNVERVLTLIGFPDYILETAWELLNFRTQMARYLLDNQTDKKGGASGRSEKIEEIIKHIEYLEEKIENFKKTNETGLLVVASATAKAEGDRVRLLRELLGFEIGSGKSSLRNVVDTYVTIEHDILEQLSSIVSKLGKGGLIFVPVDQGTELAQEIAKHLNQKGVPAGVVVHSEKKDIERFEKGELDVLVGVATYYGLLVRGIDLPHIVRYVVFTGVPKFKFNVELERPDILKLMSVLEDLIDLLTGSEEKKAERYIEFLKGLASRERIHPKEALKLEEIANFIFKLFEKPDFIAKLGESKFLSVERNGNRLCVKIPDVRTYIQATGRASRLFVGGVTKGLSVIMLDDEKLLKGLTRHMRWYYPEFNLIPLADVDIGSLMHEIDTDRKRVRDIMESKVTEHTRDLVKSSLFIVESPNKARTIASFFGQPTRRKVGNVLTYEVTAGDKIITIVATGGHVVDLVTNEGYHGVLVTKKDGISRFYPVYDTIKRCRSCGYQFVDAQDPLVCPRCGAENIVNSADTLKALIELASEVDEVLIGTDPDIEGEKIAWDVANTLKPYAKTIKRTEFHEVTRHAIIKAINEAREISLPKVEAQLVRRIEDRWIGFGLSQKLWKTFKNNRLSTGRVQTPVLGWIIERYNKFLKEKVETVVVFLENGVKLSAELEPDFKPTLEDGEVFVSAVKLEERELQPPTPYITATLLRDASQIGFPADYAMNLAQDLFETGLITYIRTDSTHVSNVGVEIAKEYISEKHGIEYFFPRKWAGEGTHECIRPTRPIDAIKLQQLLQTKTLTTSQKLSPDHLKLYEMIFRRFIASQMTPTQVLFQEAVLSTKELTFEYKGYLQIIKHGWNLILPLNIPKVVKLYEGNQIKIASVKRWFSPKYQLFSQGDVVELMKERKIGRPSTYSKIVKVLLERLYVTETKKRGKLIPTELGVKVYDYVSKKFAQLVSEERTRQLEAEMDLVENGADYQAILNEIYLELKNMVESQGD</sequence>
<dbReference type="CDD" id="cd17924">
    <property type="entry name" value="DDXDc_reverse_gyrase"/>
    <property type="match status" value="1"/>
</dbReference>
<dbReference type="InterPro" id="IPR013826">
    <property type="entry name" value="Topo_IA_cen_sub3"/>
</dbReference>
<dbReference type="PROSITE" id="PS51192">
    <property type="entry name" value="HELICASE_ATP_BIND_1"/>
    <property type="match status" value="1"/>
</dbReference>
<protein>
    <recommendedName>
        <fullName evidence="16 17">Reverse gyrase</fullName>
        <ecNumber evidence="16">5.6.2.-</ecNumber>
    </recommendedName>
</protein>
<evidence type="ECO:0000256" key="13">
    <source>
        <dbReference type="ARBA" id="ARBA00023235"/>
    </source>
</evidence>
<dbReference type="PROSITE" id="PS50880">
    <property type="entry name" value="TOPRIM"/>
    <property type="match status" value="1"/>
</dbReference>
<dbReference type="InterPro" id="IPR003602">
    <property type="entry name" value="Topo_IA_DNA-bd_dom"/>
</dbReference>
<comment type="domain">
    <text evidence="16">Introduction of positive supercoils requires the cooperation of both domains. The helicase-like domain probably does not directly unwind DNA, but more likely acts by driving ATP-dependent conformational changes within the whole enzyme. A beta hairpin in the 'latch' region of the N-terminal domain plays a regulatory role in the enzyme, repressing topoisomerase activity in the absence of ATP and preventing the enzyme from acting as an ATP-independent relaxing enzyme; it also helps to coordinate nucleotide hydrolysis by the ATPase domain with the supercoiling activity of the topoisomerase domain.</text>
</comment>
<evidence type="ECO:0000313" key="22">
    <source>
        <dbReference type="EMBL" id="HGU39713.1"/>
    </source>
</evidence>
<comment type="miscellaneous">
    <text evidence="16">This enzyme is the only unique feature of hyperthermophilic bacteria/archaea known and seems to be essential for adaptation to life at high temperatures. It may play a role in stabilization of DNA at high temperatures.</text>
</comment>
<dbReference type="SMART" id="SM00487">
    <property type="entry name" value="DEXDc"/>
    <property type="match status" value="1"/>
</dbReference>
<feature type="domain" description="Topo IA-type catalytic" evidence="21">
    <location>
        <begin position="803"/>
        <end position="1200"/>
    </location>
</feature>
<comment type="subcellular location">
    <subcellularLocation>
        <location evidence="2 16">Cytoplasm</location>
    </subcellularLocation>
</comment>
<evidence type="ECO:0000259" key="18">
    <source>
        <dbReference type="PROSITE" id="PS50880"/>
    </source>
</evidence>
<feature type="region of interest" description="Topoisomerase I" evidence="16">
    <location>
        <begin position="620"/>
        <end position="1205"/>
    </location>
</feature>
<dbReference type="GO" id="GO:0008094">
    <property type="term" value="F:ATP-dependent activity, acting on DNA"/>
    <property type="evidence" value="ECO:0007669"/>
    <property type="project" value="UniProtKB-UniRule"/>
</dbReference>
<evidence type="ECO:0000259" key="21">
    <source>
        <dbReference type="PROSITE" id="PS52039"/>
    </source>
</evidence>
<keyword evidence="8 16" id="KW-0862">Zinc</keyword>
<feature type="binding site" evidence="16">
    <location>
        <position position="85"/>
    </location>
    <ligand>
        <name>ATP</name>
        <dbReference type="ChEBI" id="CHEBI:30616"/>
    </ligand>
</feature>
<dbReference type="Gene3D" id="1.10.290.10">
    <property type="entry name" value="Topoisomerase I, domain 4"/>
    <property type="match status" value="1"/>
</dbReference>
<name>A0A7C4RV57_9BACT</name>
<dbReference type="Gene3D" id="2.60.510.20">
    <property type="match status" value="1"/>
</dbReference>
<dbReference type="GO" id="GO:0006260">
    <property type="term" value="P:DNA replication"/>
    <property type="evidence" value="ECO:0007669"/>
    <property type="project" value="UniProtKB-UniRule"/>
</dbReference>
<keyword evidence="16 22" id="KW-0378">Hydrolase</keyword>
<reference evidence="22" key="1">
    <citation type="journal article" date="2020" name="mSystems">
        <title>Genome- and Community-Level Interaction Insights into Carbon Utilization and Element Cycling Functions of Hydrothermarchaeota in Hydrothermal Sediment.</title>
        <authorList>
            <person name="Zhou Z."/>
            <person name="Liu Y."/>
            <person name="Xu W."/>
            <person name="Pan J."/>
            <person name="Luo Z.H."/>
            <person name="Li M."/>
        </authorList>
    </citation>
    <scope>NUCLEOTIDE SEQUENCE [LARGE SCALE GENOMIC DNA]</scope>
    <source>
        <strain evidence="22">SpSt-609</strain>
    </source>
</reference>